<dbReference type="InterPro" id="IPR032816">
    <property type="entry name" value="VTT_dom"/>
</dbReference>
<evidence type="ECO:0000256" key="7">
    <source>
        <dbReference type="ARBA" id="ARBA00022989"/>
    </source>
</evidence>
<feature type="transmembrane region" description="Helical" evidence="10">
    <location>
        <begin position="225"/>
        <end position="246"/>
    </location>
</feature>
<comment type="function">
    <text evidence="1">Golgi membrane protein involved in vesicular trafficking and spindle migration.</text>
</comment>
<dbReference type="InParanoid" id="A0A165KAH4"/>
<keyword evidence="7 10" id="KW-1133">Transmembrane helix</keyword>
<evidence type="ECO:0000256" key="8">
    <source>
        <dbReference type="ARBA" id="ARBA00023034"/>
    </source>
</evidence>
<dbReference type="Pfam" id="PF09335">
    <property type="entry name" value="VTT_dom"/>
    <property type="match status" value="1"/>
</dbReference>
<accession>A0A165KAH4</accession>
<dbReference type="PANTHER" id="PTHR47549:SF1">
    <property type="entry name" value="GOLGI APPARATUS MEMBRANE PROTEIN TVP38"/>
    <property type="match status" value="1"/>
</dbReference>
<dbReference type="OrthoDB" id="166803at2759"/>
<keyword evidence="13" id="KW-1185">Reference proteome</keyword>
<dbReference type="Proteomes" id="UP000076842">
    <property type="component" value="Unassembled WGS sequence"/>
</dbReference>
<gene>
    <name evidence="12" type="ORF">CALCODRAFT_462223</name>
</gene>
<evidence type="ECO:0000256" key="5">
    <source>
        <dbReference type="ARBA" id="ARBA00020673"/>
    </source>
</evidence>
<evidence type="ECO:0000256" key="3">
    <source>
        <dbReference type="ARBA" id="ARBA00008640"/>
    </source>
</evidence>
<keyword evidence="9 10" id="KW-0472">Membrane</keyword>
<dbReference type="GO" id="GO:0000139">
    <property type="term" value="C:Golgi membrane"/>
    <property type="evidence" value="ECO:0007669"/>
    <property type="project" value="UniProtKB-SubCell"/>
</dbReference>
<sequence length="289" mass="32525">MISASDIWTRTKAAPGETWRRYHKLPAAGKGFVWFLILFHIALIALLVSVPPDKIFQFLFNQGKALRESRFGWLIVAAIIVLTSIPPLIGFSTMMTVVGFAWGVQGWFLAAPLAILGATLSFLLLRTLFAHRVKAWTAQNDRWRAMEDVVRHHGLWLIVLCRLCPMPWAYSNAFFASIDTIGLWQFVFATVFMTPRLLLQIFIASRIALFSDGETRGHMDTTAKVINAVSIVIGVLLAVGTGVTIYRLTLRKIRELEGTDPRTDELAAEALEDAERQALLGERREERED</sequence>
<dbReference type="InterPro" id="IPR051076">
    <property type="entry name" value="Golgi_membrane_TVP38/TMEM64"/>
</dbReference>
<protein>
    <recommendedName>
        <fullName evidence="4">Golgi apparatus membrane protein TVP38</fullName>
    </recommendedName>
    <alternativeName>
        <fullName evidence="5">Golgi apparatus membrane protein tvp38</fullName>
    </alternativeName>
</protein>
<comment type="similarity">
    <text evidence="3">Belongs to the TVP38/TMEM64 family.</text>
</comment>
<organism evidence="12 13">
    <name type="scientific">Calocera cornea HHB12733</name>
    <dbReference type="NCBI Taxonomy" id="1353952"/>
    <lineage>
        <taxon>Eukaryota</taxon>
        <taxon>Fungi</taxon>
        <taxon>Dikarya</taxon>
        <taxon>Basidiomycota</taxon>
        <taxon>Agaricomycotina</taxon>
        <taxon>Dacrymycetes</taxon>
        <taxon>Dacrymycetales</taxon>
        <taxon>Dacrymycetaceae</taxon>
        <taxon>Calocera</taxon>
    </lineage>
</organism>
<evidence type="ECO:0000256" key="6">
    <source>
        <dbReference type="ARBA" id="ARBA00022692"/>
    </source>
</evidence>
<evidence type="ECO:0000256" key="10">
    <source>
        <dbReference type="SAM" id="Phobius"/>
    </source>
</evidence>
<feature type="domain" description="VTT" evidence="11">
    <location>
        <begin position="91"/>
        <end position="203"/>
    </location>
</feature>
<evidence type="ECO:0000256" key="9">
    <source>
        <dbReference type="ARBA" id="ARBA00023136"/>
    </source>
</evidence>
<feature type="transmembrane region" description="Helical" evidence="10">
    <location>
        <begin position="107"/>
        <end position="129"/>
    </location>
</feature>
<dbReference type="AlphaFoldDB" id="A0A165KAH4"/>
<evidence type="ECO:0000313" key="13">
    <source>
        <dbReference type="Proteomes" id="UP000076842"/>
    </source>
</evidence>
<keyword evidence="6 10" id="KW-0812">Transmembrane</keyword>
<feature type="transmembrane region" description="Helical" evidence="10">
    <location>
        <begin position="150"/>
        <end position="170"/>
    </location>
</feature>
<feature type="transmembrane region" description="Helical" evidence="10">
    <location>
        <begin position="182"/>
        <end position="204"/>
    </location>
</feature>
<name>A0A165KAH4_9BASI</name>
<comment type="subcellular location">
    <subcellularLocation>
        <location evidence="2">Golgi apparatus membrane</location>
        <topology evidence="2">Multi-pass membrane protein</topology>
    </subcellularLocation>
</comment>
<keyword evidence="8" id="KW-0333">Golgi apparatus</keyword>
<evidence type="ECO:0000259" key="11">
    <source>
        <dbReference type="Pfam" id="PF09335"/>
    </source>
</evidence>
<dbReference type="GO" id="GO:0000022">
    <property type="term" value="P:mitotic spindle elongation"/>
    <property type="evidence" value="ECO:0007669"/>
    <property type="project" value="TreeGrafter"/>
</dbReference>
<evidence type="ECO:0000313" key="12">
    <source>
        <dbReference type="EMBL" id="KZT62894.1"/>
    </source>
</evidence>
<dbReference type="FunCoup" id="A0A165KAH4">
    <property type="interactions" value="24"/>
</dbReference>
<proteinExistence type="inferred from homology"/>
<reference evidence="12 13" key="1">
    <citation type="journal article" date="2016" name="Mol. Biol. Evol.">
        <title>Comparative Genomics of Early-Diverging Mushroom-Forming Fungi Provides Insights into the Origins of Lignocellulose Decay Capabilities.</title>
        <authorList>
            <person name="Nagy L.G."/>
            <person name="Riley R."/>
            <person name="Tritt A."/>
            <person name="Adam C."/>
            <person name="Daum C."/>
            <person name="Floudas D."/>
            <person name="Sun H."/>
            <person name="Yadav J.S."/>
            <person name="Pangilinan J."/>
            <person name="Larsson K.H."/>
            <person name="Matsuura K."/>
            <person name="Barry K."/>
            <person name="Labutti K."/>
            <person name="Kuo R."/>
            <person name="Ohm R.A."/>
            <person name="Bhattacharya S.S."/>
            <person name="Shirouzu T."/>
            <person name="Yoshinaga Y."/>
            <person name="Martin F.M."/>
            <person name="Grigoriev I.V."/>
            <person name="Hibbett D.S."/>
        </authorList>
    </citation>
    <scope>NUCLEOTIDE SEQUENCE [LARGE SCALE GENOMIC DNA]</scope>
    <source>
        <strain evidence="12 13">HHB12733</strain>
    </source>
</reference>
<feature type="transmembrane region" description="Helical" evidence="10">
    <location>
        <begin position="31"/>
        <end position="50"/>
    </location>
</feature>
<dbReference type="EMBL" id="KV423914">
    <property type="protein sequence ID" value="KZT62894.1"/>
    <property type="molecule type" value="Genomic_DNA"/>
</dbReference>
<dbReference type="PANTHER" id="PTHR47549">
    <property type="entry name" value="GOLGI APPARATUS MEMBRANE PROTEIN TVP38-RELATED"/>
    <property type="match status" value="1"/>
</dbReference>
<dbReference type="STRING" id="1353952.A0A165KAH4"/>
<dbReference type="GO" id="GO:0016192">
    <property type="term" value="P:vesicle-mediated transport"/>
    <property type="evidence" value="ECO:0007669"/>
    <property type="project" value="TreeGrafter"/>
</dbReference>
<evidence type="ECO:0000256" key="4">
    <source>
        <dbReference type="ARBA" id="ARBA00013533"/>
    </source>
</evidence>
<feature type="transmembrane region" description="Helical" evidence="10">
    <location>
        <begin position="71"/>
        <end position="101"/>
    </location>
</feature>
<evidence type="ECO:0000256" key="2">
    <source>
        <dbReference type="ARBA" id="ARBA00004653"/>
    </source>
</evidence>
<evidence type="ECO:0000256" key="1">
    <source>
        <dbReference type="ARBA" id="ARBA00002978"/>
    </source>
</evidence>